<evidence type="ECO:0000256" key="5">
    <source>
        <dbReference type="ARBA" id="ARBA00023159"/>
    </source>
</evidence>
<comment type="similarity">
    <text evidence="2">Belongs to the Mediator complex subunit 29 family.</text>
</comment>
<keyword evidence="11" id="KW-1185">Reference proteome</keyword>
<sequence>MNNMNMPMQQGGPMMNQMVQGNPVQMANAQHAMHPNQTPIQQAQPMEKQDNISKVKSLIGPLRDSLSVALKTAAHTLHQNSLVDTSKGIDPPDHRFNKNMEEFYSICDQIELHLRTSIECLSQNSSSVRYMPVSVMPIRPDNLSSQEALNYSQYLMTVRTQVQYIRDVYETLNHAARAISATD</sequence>
<dbReference type="Proteomes" id="UP000215335">
    <property type="component" value="Unassembled WGS sequence"/>
</dbReference>
<dbReference type="STRING" id="543379.A0A232FAQ9"/>
<dbReference type="EMBL" id="NNAY01000580">
    <property type="protein sequence ID" value="OXU27570.1"/>
    <property type="molecule type" value="Genomic_DNA"/>
</dbReference>
<dbReference type="SMR" id="A0A232FAQ9"/>
<evidence type="ECO:0000256" key="7">
    <source>
        <dbReference type="ARBA" id="ARBA00023242"/>
    </source>
</evidence>
<keyword evidence="6" id="KW-0804">Transcription</keyword>
<dbReference type="Pfam" id="PF11568">
    <property type="entry name" value="Med29"/>
    <property type="match status" value="1"/>
</dbReference>
<comment type="caution">
    <text evidence="10">The sequence shown here is derived from an EMBL/GenBank/DDBJ whole genome shotgun (WGS) entry which is preliminary data.</text>
</comment>
<evidence type="ECO:0000313" key="11">
    <source>
        <dbReference type="Proteomes" id="UP000215335"/>
    </source>
</evidence>
<reference evidence="10 11" key="1">
    <citation type="journal article" date="2017" name="Curr. Biol.">
        <title>The Evolution of Venom by Co-option of Single-Copy Genes.</title>
        <authorList>
            <person name="Martinson E.O."/>
            <person name="Mrinalini"/>
            <person name="Kelkar Y.D."/>
            <person name="Chang C.H."/>
            <person name="Werren J.H."/>
        </authorList>
    </citation>
    <scope>NUCLEOTIDE SEQUENCE [LARGE SCALE GENOMIC DNA]</scope>
    <source>
        <strain evidence="10 11">Alberta</strain>
        <tissue evidence="10">Whole body</tissue>
    </source>
</reference>
<name>A0A232FAQ9_9HYME</name>
<evidence type="ECO:0000256" key="9">
    <source>
        <dbReference type="ARBA" id="ARBA00031963"/>
    </source>
</evidence>
<accession>A0A232FAQ9</accession>
<keyword evidence="7" id="KW-0539">Nucleus</keyword>
<comment type="subcellular location">
    <subcellularLocation>
        <location evidence="1">Nucleus</location>
    </subcellularLocation>
</comment>
<proteinExistence type="inferred from homology"/>
<evidence type="ECO:0000256" key="3">
    <source>
        <dbReference type="ARBA" id="ARBA00019684"/>
    </source>
</evidence>
<evidence type="ECO:0000256" key="6">
    <source>
        <dbReference type="ARBA" id="ARBA00023163"/>
    </source>
</evidence>
<keyword evidence="5" id="KW-0010">Activator</keyword>
<gene>
    <name evidence="10" type="ORF">TSAR_011525</name>
</gene>
<evidence type="ECO:0000256" key="2">
    <source>
        <dbReference type="ARBA" id="ARBA00009851"/>
    </source>
</evidence>
<dbReference type="PANTHER" id="PTHR28314:SF1">
    <property type="entry name" value="MEDIATOR OF RNA POLYMERASE II TRANSCRIPTION SUBUNIT 29"/>
    <property type="match status" value="1"/>
</dbReference>
<organism evidence="10 11">
    <name type="scientific">Trichomalopsis sarcophagae</name>
    <dbReference type="NCBI Taxonomy" id="543379"/>
    <lineage>
        <taxon>Eukaryota</taxon>
        <taxon>Metazoa</taxon>
        <taxon>Ecdysozoa</taxon>
        <taxon>Arthropoda</taxon>
        <taxon>Hexapoda</taxon>
        <taxon>Insecta</taxon>
        <taxon>Pterygota</taxon>
        <taxon>Neoptera</taxon>
        <taxon>Endopterygota</taxon>
        <taxon>Hymenoptera</taxon>
        <taxon>Apocrita</taxon>
        <taxon>Proctotrupomorpha</taxon>
        <taxon>Chalcidoidea</taxon>
        <taxon>Pteromalidae</taxon>
        <taxon>Pteromalinae</taxon>
        <taxon>Trichomalopsis</taxon>
    </lineage>
</organism>
<dbReference type="InterPro" id="IPR021018">
    <property type="entry name" value="Mediator_Med29_met"/>
</dbReference>
<keyword evidence="4" id="KW-0805">Transcription regulation</keyword>
<dbReference type="GO" id="GO:0006357">
    <property type="term" value="P:regulation of transcription by RNA polymerase II"/>
    <property type="evidence" value="ECO:0007669"/>
    <property type="project" value="TreeGrafter"/>
</dbReference>
<evidence type="ECO:0000313" key="10">
    <source>
        <dbReference type="EMBL" id="OXU27570.1"/>
    </source>
</evidence>
<evidence type="ECO:0000256" key="4">
    <source>
        <dbReference type="ARBA" id="ARBA00023015"/>
    </source>
</evidence>
<dbReference type="AlphaFoldDB" id="A0A232FAQ9"/>
<dbReference type="OrthoDB" id="6366949at2759"/>
<evidence type="ECO:0000256" key="8">
    <source>
        <dbReference type="ARBA" id="ARBA00030916"/>
    </source>
</evidence>
<dbReference type="GO" id="GO:0016592">
    <property type="term" value="C:mediator complex"/>
    <property type="evidence" value="ECO:0007669"/>
    <property type="project" value="InterPro"/>
</dbReference>
<dbReference type="PANTHER" id="PTHR28314">
    <property type="entry name" value="MEDIATOR OF RNA POLYMERASE II TRANSCRIPTION SUBUNIT 29"/>
    <property type="match status" value="1"/>
</dbReference>
<evidence type="ECO:0000256" key="1">
    <source>
        <dbReference type="ARBA" id="ARBA00004123"/>
    </source>
</evidence>
<protein>
    <recommendedName>
        <fullName evidence="3">Mediator of RNA polymerase II transcription subunit 29</fullName>
    </recommendedName>
    <alternativeName>
        <fullName evidence="9">Mediator complex subunit 29</fullName>
    </alternativeName>
    <alternativeName>
        <fullName evidence="8">Protein intersex</fullName>
    </alternativeName>
</protein>
<dbReference type="GO" id="GO:0003712">
    <property type="term" value="F:transcription coregulator activity"/>
    <property type="evidence" value="ECO:0007669"/>
    <property type="project" value="TreeGrafter"/>
</dbReference>